<dbReference type="RefSeq" id="WP_099137194.1">
    <property type="nucleotide sequence ID" value="NZ_CAWNNJ010000096.1"/>
</dbReference>
<dbReference type="SUPFAM" id="SSF52151">
    <property type="entry name" value="FabD/lysophospholipase-like"/>
    <property type="match status" value="1"/>
</dbReference>
<dbReference type="EMBL" id="NIBS01000029">
    <property type="protein sequence ID" value="PHM24095.1"/>
    <property type="molecule type" value="Genomic_DNA"/>
</dbReference>
<dbReference type="Gene3D" id="3.40.47.10">
    <property type="match status" value="1"/>
</dbReference>
<keyword evidence="2" id="KW-0596">Phosphopantetheine</keyword>
<name>A0A2D0IQM3_XENBU</name>
<dbReference type="Pfam" id="PF00109">
    <property type="entry name" value="ketoacyl-synt"/>
    <property type="match status" value="1"/>
</dbReference>
<dbReference type="Gene3D" id="3.40.366.10">
    <property type="entry name" value="Malonyl-Coenzyme A Acyl Carrier Protein, domain 2"/>
    <property type="match status" value="1"/>
</dbReference>
<dbReference type="Pfam" id="PF02801">
    <property type="entry name" value="Ketoacyl-synt_C"/>
    <property type="match status" value="1"/>
</dbReference>
<dbReference type="PANTHER" id="PTHR43775">
    <property type="entry name" value="FATTY ACID SYNTHASE"/>
    <property type="match status" value="1"/>
</dbReference>
<evidence type="ECO:0000259" key="5">
    <source>
        <dbReference type="PROSITE" id="PS50075"/>
    </source>
</evidence>
<keyword evidence="4" id="KW-0808">Transferase</keyword>
<dbReference type="PANTHER" id="PTHR43775:SF37">
    <property type="entry name" value="SI:DKEY-61P9.11"/>
    <property type="match status" value="1"/>
</dbReference>
<dbReference type="PROSITE" id="PS00606">
    <property type="entry name" value="KS3_1"/>
    <property type="match status" value="1"/>
</dbReference>
<dbReference type="InterPro" id="IPR016039">
    <property type="entry name" value="Thiolase-like"/>
</dbReference>
<dbReference type="SMART" id="SM00825">
    <property type="entry name" value="PKS_KS"/>
    <property type="match status" value="1"/>
</dbReference>
<dbReference type="InterPro" id="IPR036736">
    <property type="entry name" value="ACP-like_sf"/>
</dbReference>
<evidence type="ECO:0000256" key="3">
    <source>
        <dbReference type="ARBA" id="ARBA00022553"/>
    </source>
</evidence>
<dbReference type="InterPro" id="IPR001227">
    <property type="entry name" value="Ac_transferase_dom_sf"/>
</dbReference>
<dbReference type="InterPro" id="IPR016035">
    <property type="entry name" value="Acyl_Trfase/lysoPLipase"/>
</dbReference>
<dbReference type="SUPFAM" id="SSF47336">
    <property type="entry name" value="ACP-like"/>
    <property type="match status" value="1"/>
</dbReference>
<dbReference type="Pfam" id="PF00698">
    <property type="entry name" value="Acyl_transf_1"/>
    <property type="match status" value="1"/>
</dbReference>
<dbReference type="InterPro" id="IPR050091">
    <property type="entry name" value="PKS_NRPS_Biosynth_Enz"/>
</dbReference>
<evidence type="ECO:0000313" key="8">
    <source>
        <dbReference type="Proteomes" id="UP000225833"/>
    </source>
</evidence>
<evidence type="ECO:0000313" key="7">
    <source>
        <dbReference type="EMBL" id="PHM24095.1"/>
    </source>
</evidence>
<dbReference type="Pfam" id="PF08659">
    <property type="entry name" value="KR"/>
    <property type="match status" value="1"/>
</dbReference>
<dbReference type="Proteomes" id="UP000225833">
    <property type="component" value="Unassembled WGS sequence"/>
</dbReference>
<dbReference type="Gene3D" id="3.30.70.3290">
    <property type="match status" value="1"/>
</dbReference>
<dbReference type="InterPro" id="IPR013968">
    <property type="entry name" value="PKS_KR"/>
</dbReference>
<dbReference type="SUPFAM" id="SSF53901">
    <property type="entry name" value="Thiolase-like"/>
    <property type="match status" value="1"/>
</dbReference>
<dbReference type="InterPro" id="IPR020841">
    <property type="entry name" value="PKS_Beta-ketoAc_synthase_dom"/>
</dbReference>
<sequence length="1423" mass="158350">MSHKIAVVGMSGIFPGASSIKKYWEMLIEGNTGIREIPDELLTTESKRNKARYGENYITRKGILDREFGFDYRFFKMSKQEACLLDPQQRKFLQVCWNALEDAGYSPKTMQNRNVGVYASCSPSTYAEQVSKDMDLSDWQQSLMLFSNNLRDLVACRVSSLLDLHGPSLNVQTACSSSMSALHEAYRGLLFGDCDIAVAGGVAIRLPQEIGYVYHERGVYSHDGACRPFDHHSSGTVSGNGAAAVILKRFEDAERDGNRIYAVIDCVMANNDGNRKVGFTAPSVVGQRTLFQDALEFSDIDIADLSYIEAHGTATPLGDPIEFEAMSQAIAAITPKSHFCYLGSVKANIGHLDSAAGISGFIKACLILWHRKVPPHPTFDAPNPQLKFEGSPFLINKQVIALPSTGILSAGVNAVGIGGTNVVAILSSTEQATCSIENSGRYYFPLSVNDKELVSLNQQAAASHIACVMDDAATISSCMAEKNTGFPVKTGIWLDWKDGQLRQSLPAATCTTSLNKLIFVLPGGGSFFKGALSAVAQEFPYVIDEIGDHLDLVGDISLKGKILSYLTDKDETSDHNGFGETLTENLLTTFFLNHALLRVLRQLGIRPDMLIGHSLGEYNCAVAAGAMTVEMAVKIILERARIVALAPKKFLLNVFCKAESLQDFDQYHDIEIISYNSDSNHTILVEPGIYPEIKAFLRKNQIGFKKINVVAAAHSQLLEPYMANFDDFLTEFSFMPLQVAMINNLNGSLLQKGTRLDKDYWVQHLRQPVRFAGGMAIAVENDANTFVQVGVGEGLARQVNSEKPINIFSLVGNSIQQTHDALLGAIGIFYHLGLTPVFAGLPTAKTPVRHLPLPPYQFKGTVCKMESGKTNQVNLINNGSPDLYHEGLVFDAEIEDIAITQLPNIVPVNKLIRKFSCEEELREYWVANHEIPTLFVDITGFNWREAGDIYLLKERIRLIANQNERSRIFLTIQAQRLPDLSSLLAPRNFCVCVNQELPTLKTTLLVSDNFETKHYCAFLNKKNVLNDAYFISDSHIYIPSYSMLEKEDFYSDEQPVGDEKTIIMFGGAGKIGLNLLYHLMLSTSYHFILVGRKQLNHDLHEFLSDKVHEYHIDEKIISEIYSQHHRVAYIGCDLTQENARQQVISHLHEQGIRNIDAFMLMTADSYSSSIRKQLVDVTADDIHQQLMSKAHVLNEIAKLEESLTPKVNIVFSSNASRLGGIGMFSYSIANGILDSWAQQKTGNVRRISINFDAFRFAPDPNPPANFINEEALTQLMIGLLNKDISGTLILSNERFPTRIKQWVHLAGEQFTHLAQEEPIDETGNITIFMKKQWEKLLGEEDLTAESHFFNLGGHSLMAFQIFSALRQFWKVEVVLIDLAKNPTLGSFTFLVQERMKNAVYKNETIERISPPTIDALMSNILGN</sequence>
<dbReference type="Pfam" id="PF00550">
    <property type="entry name" value="PP-binding"/>
    <property type="match status" value="1"/>
</dbReference>
<dbReference type="CDD" id="cd00833">
    <property type="entry name" value="PKS"/>
    <property type="match status" value="1"/>
</dbReference>
<dbReference type="GO" id="GO:0005737">
    <property type="term" value="C:cytoplasm"/>
    <property type="evidence" value="ECO:0007669"/>
    <property type="project" value="TreeGrafter"/>
</dbReference>
<accession>A0A2D0IQM3</accession>
<dbReference type="InterPro" id="IPR014030">
    <property type="entry name" value="Ketoacyl_synth_N"/>
</dbReference>
<dbReference type="InterPro" id="IPR036291">
    <property type="entry name" value="NAD(P)-bd_dom_sf"/>
</dbReference>
<dbReference type="GO" id="GO:0004315">
    <property type="term" value="F:3-oxoacyl-[acyl-carrier-protein] synthase activity"/>
    <property type="evidence" value="ECO:0007669"/>
    <property type="project" value="InterPro"/>
</dbReference>
<evidence type="ECO:0000259" key="6">
    <source>
        <dbReference type="PROSITE" id="PS52004"/>
    </source>
</evidence>
<evidence type="ECO:0000256" key="2">
    <source>
        <dbReference type="ARBA" id="ARBA00022450"/>
    </source>
</evidence>
<gene>
    <name evidence="7" type="ORF">Xbud_03410</name>
</gene>
<dbReference type="GO" id="GO:0004312">
    <property type="term" value="F:fatty acid synthase activity"/>
    <property type="evidence" value="ECO:0007669"/>
    <property type="project" value="TreeGrafter"/>
</dbReference>
<dbReference type="GO" id="GO:0006633">
    <property type="term" value="P:fatty acid biosynthetic process"/>
    <property type="evidence" value="ECO:0007669"/>
    <property type="project" value="UniProtKB-UniPathway"/>
</dbReference>
<dbReference type="Gene3D" id="3.30.70.250">
    <property type="entry name" value="Malonyl-CoA ACP transacylase, ACP-binding"/>
    <property type="match status" value="1"/>
</dbReference>
<dbReference type="PROSITE" id="PS52004">
    <property type="entry name" value="KS3_2"/>
    <property type="match status" value="1"/>
</dbReference>
<reference evidence="7 8" key="1">
    <citation type="journal article" date="2017" name="Nat. Microbiol.">
        <title>Natural product diversity associated with the nematode symbionts Photorhabdus and Xenorhabdus.</title>
        <authorList>
            <person name="Tobias N.J."/>
            <person name="Wolff H."/>
            <person name="Djahanschiri B."/>
            <person name="Grundmann F."/>
            <person name="Kronenwerth M."/>
            <person name="Shi Y.M."/>
            <person name="Simonyi S."/>
            <person name="Grun P."/>
            <person name="Shapiro-Ilan D."/>
            <person name="Pidot S.J."/>
            <person name="Stinear T.P."/>
            <person name="Ebersberger I."/>
            <person name="Bode H.B."/>
        </authorList>
    </citation>
    <scope>NUCLEOTIDE SEQUENCE [LARGE SCALE GENOMIC DNA]</scope>
    <source>
        <strain evidence="7 8">DSM 16342</strain>
    </source>
</reference>
<dbReference type="SUPFAM" id="SSF51735">
    <property type="entry name" value="NAD(P)-binding Rossmann-fold domains"/>
    <property type="match status" value="1"/>
</dbReference>
<feature type="domain" description="Ketosynthase family 3 (KS3)" evidence="6">
    <location>
        <begin position="2"/>
        <end position="428"/>
    </location>
</feature>
<dbReference type="PROSITE" id="PS50075">
    <property type="entry name" value="CARRIER"/>
    <property type="match status" value="1"/>
</dbReference>
<organism evidence="7 8">
    <name type="scientific">Xenorhabdus budapestensis</name>
    <dbReference type="NCBI Taxonomy" id="290110"/>
    <lineage>
        <taxon>Bacteria</taxon>
        <taxon>Pseudomonadati</taxon>
        <taxon>Pseudomonadota</taxon>
        <taxon>Gammaproteobacteria</taxon>
        <taxon>Enterobacterales</taxon>
        <taxon>Morganellaceae</taxon>
        <taxon>Xenorhabdus</taxon>
    </lineage>
</organism>
<evidence type="ECO:0000256" key="4">
    <source>
        <dbReference type="ARBA" id="ARBA00022679"/>
    </source>
</evidence>
<dbReference type="UniPathway" id="UPA00094"/>
<feature type="domain" description="Carrier" evidence="5">
    <location>
        <begin position="1320"/>
        <end position="1395"/>
    </location>
</feature>
<dbReference type="InterPro" id="IPR009081">
    <property type="entry name" value="PP-bd_ACP"/>
</dbReference>
<protein>
    <submittedName>
        <fullName evidence="7">Yersiniabactin polyketide/non-ribosomal peptide synthetase</fullName>
    </submittedName>
</protein>
<dbReference type="GO" id="GO:0005886">
    <property type="term" value="C:plasma membrane"/>
    <property type="evidence" value="ECO:0007669"/>
    <property type="project" value="TreeGrafter"/>
</dbReference>
<comment type="caution">
    <text evidence="7">The sequence shown here is derived from an EMBL/GenBank/DDBJ whole genome shotgun (WGS) entry which is preliminary data.</text>
</comment>
<evidence type="ECO:0000256" key="1">
    <source>
        <dbReference type="ARBA" id="ARBA00005194"/>
    </source>
</evidence>
<dbReference type="Gene3D" id="1.10.1200.10">
    <property type="entry name" value="ACP-like"/>
    <property type="match status" value="1"/>
</dbReference>
<comment type="pathway">
    <text evidence="1">Lipid metabolism; fatty acid biosynthesis.</text>
</comment>
<keyword evidence="3" id="KW-0597">Phosphoprotein</keyword>
<dbReference type="GO" id="GO:0071770">
    <property type="term" value="P:DIM/DIP cell wall layer assembly"/>
    <property type="evidence" value="ECO:0007669"/>
    <property type="project" value="TreeGrafter"/>
</dbReference>
<dbReference type="InterPro" id="IPR018201">
    <property type="entry name" value="Ketoacyl_synth_AS"/>
</dbReference>
<dbReference type="SMART" id="SM00827">
    <property type="entry name" value="PKS_AT"/>
    <property type="match status" value="1"/>
</dbReference>
<proteinExistence type="predicted"/>
<dbReference type="InterPro" id="IPR014043">
    <property type="entry name" value="Acyl_transferase_dom"/>
</dbReference>
<dbReference type="Gene3D" id="3.40.50.720">
    <property type="entry name" value="NAD(P)-binding Rossmann-like Domain"/>
    <property type="match status" value="1"/>
</dbReference>
<dbReference type="OrthoDB" id="6437095at2"/>
<dbReference type="InterPro" id="IPR014031">
    <property type="entry name" value="Ketoacyl_synth_C"/>
</dbReference>